<name>A0A3N1H0U4_9PSEU</name>
<dbReference type="OrthoDB" id="5244108at2"/>
<comment type="catalytic activity">
    <reaction evidence="1">
        <text>2-hydroxychromene-2-carboxylate = (3E)-4-(2-hydroxyphenyl)-2-oxobut-3-enoate</text>
        <dbReference type="Rhea" id="RHEA:27401"/>
        <dbReference type="ChEBI" id="CHEBI:59350"/>
        <dbReference type="ChEBI" id="CHEBI:59353"/>
        <dbReference type="EC" id="5.99.1.4"/>
    </reaction>
</comment>
<dbReference type="PANTHER" id="PTHR42943">
    <property type="entry name" value="GLUTATHIONE S-TRANSFERASE KAPPA"/>
    <property type="match status" value="1"/>
</dbReference>
<dbReference type="EMBL" id="RJKM01000001">
    <property type="protein sequence ID" value="ROP36155.1"/>
    <property type="molecule type" value="Genomic_DNA"/>
</dbReference>
<feature type="domain" description="DSBA-like thioredoxin" evidence="4">
    <location>
        <begin position="7"/>
        <end position="199"/>
    </location>
</feature>
<evidence type="ECO:0000313" key="6">
    <source>
        <dbReference type="Proteomes" id="UP000268727"/>
    </source>
</evidence>
<dbReference type="InterPro" id="IPR036249">
    <property type="entry name" value="Thioredoxin-like_sf"/>
</dbReference>
<dbReference type="RefSeq" id="WP_123742189.1">
    <property type="nucleotide sequence ID" value="NZ_RJKM01000001.1"/>
</dbReference>
<accession>A0A3N1H0U4</accession>
<reference evidence="5 6" key="1">
    <citation type="submission" date="2018-11" db="EMBL/GenBank/DDBJ databases">
        <title>Sequencing the genomes of 1000 actinobacteria strains.</title>
        <authorList>
            <person name="Klenk H.-P."/>
        </authorList>
    </citation>
    <scope>NUCLEOTIDE SEQUENCE [LARGE SCALE GENOMIC DNA]</scope>
    <source>
        <strain evidence="5 6">DSM 44231</strain>
    </source>
</reference>
<dbReference type="GO" id="GO:0004364">
    <property type="term" value="F:glutathione transferase activity"/>
    <property type="evidence" value="ECO:0007669"/>
    <property type="project" value="TreeGrafter"/>
</dbReference>
<keyword evidence="1 5" id="KW-0413">Isomerase</keyword>
<comment type="similarity">
    <text evidence="1">Belongs to the GST superfamily. NadH family.</text>
</comment>
<dbReference type="Gene3D" id="3.40.30.10">
    <property type="entry name" value="Glutaredoxin"/>
    <property type="match status" value="1"/>
</dbReference>
<dbReference type="InterPro" id="IPR051924">
    <property type="entry name" value="GST_Kappa/NadH"/>
</dbReference>
<dbReference type="InterPro" id="IPR001853">
    <property type="entry name" value="DSBA-like_thioredoxin_dom"/>
</dbReference>
<dbReference type="EC" id="5.99.1.4" evidence="1"/>
<organism evidence="5 6">
    <name type="scientific">Saccharothrix texasensis</name>
    <dbReference type="NCBI Taxonomy" id="103734"/>
    <lineage>
        <taxon>Bacteria</taxon>
        <taxon>Bacillati</taxon>
        <taxon>Actinomycetota</taxon>
        <taxon>Actinomycetes</taxon>
        <taxon>Pseudonocardiales</taxon>
        <taxon>Pseudonocardiaceae</taxon>
        <taxon>Saccharothrix</taxon>
    </lineage>
</organism>
<evidence type="ECO:0000313" key="5">
    <source>
        <dbReference type="EMBL" id="ROP36155.1"/>
    </source>
</evidence>
<dbReference type="GO" id="GO:0018845">
    <property type="term" value="F:2-hydroxychromene-2-carboxylate isomerase activity"/>
    <property type="evidence" value="ECO:0007669"/>
    <property type="project" value="UniProtKB-UniRule"/>
</dbReference>
<dbReference type="GO" id="GO:0004602">
    <property type="term" value="F:glutathione peroxidase activity"/>
    <property type="evidence" value="ECO:0007669"/>
    <property type="project" value="TreeGrafter"/>
</dbReference>
<feature type="region of interest" description="Disordered" evidence="3">
    <location>
        <begin position="213"/>
        <end position="232"/>
    </location>
</feature>
<evidence type="ECO:0000256" key="1">
    <source>
        <dbReference type="PIRNR" id="PIRNR006386"/>
    </source>
</evidence>
<evidence type="ECO:0000256" key="3">
    <source>
        <dbReference type="SAM" id="MobiDB-lite"/>
    </source>
</evidence>
<protein>
    <recommendedName>
        <fullName evidence="1">2-hydroxychromene-2-carboxylate isomerase</fullName>
        <ecNumber evidence="1">5.99.1.4</ecNumber>
    </recommendedName>
</protein>
<comment type="caution">
    <text evidence="5">The sequence shown here is derived from an EMBL/GenBank/DDBJ whole genome shotgun (WGS) entry which is preliminary data.</text>
</comment>
<dbReference type="Pfam" id="PF01323">
    <property type="entry name" value="DSBA"/>
    <property type="match status" value="1"/>
</dbReference>
<dbReference type="PIRSF" id="PIRSF006386">
    <property type="entry name" value="HCCAis_GSTk"/>
    <property type="match status" value="1"/>
</dbReference>
<feature type="active site" description="Nucleophile" evidence="2">
    <location>
        <position position="13"/>
    </location>
</feature>
<sequence length="232" mass="25668">MARQPRFYFSLRSPYSWLAYHDLLRSYPDVAGAVEWAPFWEPDERNERALAERGEQFPYAAMSRAKHLYILQDVARLAAARGLAVKWPVDREPVWEVPHLGYLVALRAGLGQEYIAAAYRARWEQGRDICSRETVASIAAELGLDPDEVSGASEDPQLRARGVELLVQVCEDGAFGVPFFVHRFTRFWGVDRLPDFVAHVRSKLAPAAALPASSGAVGLGRSSDEGHAGGCG</sequence>
<dbReference type="PANTHER" id="PTHR42943:SF2">
    <property type="entry name" value="GLUTATHIONE S-TRANSFERASE KAPPA 1"/>
    <property type="match status" value="1"/>
</dbReference>
<proteinExistence type="inferred from homology"/>
<dbReference type="AlphaFoldDB" id="A0A3N1H0U4"/>
<dbReference type="InterPro" id="IPR014440">
    <property type="entry name" value="HCCAis_GSTk"/>
</dbReference>
<evidence type="ECO:0000259" key="4">
    <source>
        <dbReference type="Pfam" id="PF01323"/>
    </source>
</evidence>
<dbReference type="Proteomes" id="UP000268727">
    <property type="component" value="Unassembled WGS sequence"/>
</dbReference>
<dbReference type="SUPFAM" id="SSF52833">
    <property type="entry name" value="Thioredoxin-like"/>
    <property type="match status" value="1"/>
</dbReference>
<feature type="compositionally biased region" description="Basic and acidic residues" evidence="3">
    <location>
        <begin position="222"/>
        <end position="232"/>
    </location>
</feature>
<gene>
    <name evidence="5" type="ORF">EDD40_1417</name>
</gene>
<keyword evidence="6" id="KW-1185">Reference proteome</keyword>
<dbReference type="GO" id="GO:0006749">
    <property type="term" value="P:glutathione metabolic process"/>
    <property type="evidence" value="ECO:0007669"/>
    <property type="project" value="TreeGrafter"/>
</dbReference>
<evidence type="ECO:0000256" key="2">
    <source>
        <dbReference type="PIRSR" id="PIRSR006386-1"/>
    </source>
</evidence>